<reference evidence="3" key="1">
    <citation type="journal article" date="2014" name="Front. Microbiol.">
        <title>High frequency of phylogenetically diverse reductive dehalogenase-homologous genes in deep subseafloor sedimentary metagenomes.</title>
        <authorList>
            <person name="Kawai M."/>
            <person name="Futagami T."/>
            <person name="Toyoda A."/>
            <person name="Takaki Y."/>
            <person name="Nishi S."/>
            <person name="Hori S."/>
            <person name="Arai W."/>
            <person name="Tsubouchi T."/>
            <person name="Morono Y."/>
            <person name="Uchiyama I."/>
            <person name="Ito T."/>
            <person name="Fujiyama A."/>
            <person name="Inagaki F."/>
            <person name="Takami H."/>
        </authorList>
    </citation>
    <scope>NUCLEOTIDE SEQUENCE</scope>
    <source>
        <strain evidence="3">Expedition CK06-06</strain>
    </source>
</reference>
<evidence type="ECO:0000256" key="1">
    <source>
        <dbReference type="ARBA" id="ARBA00022801"/>
    </source>
</evidence>
<feature type="domain" description="SMP-30/Gluconolactonase/LRE-like region" evidence="2">
    <location>
        <begin position="4"/>
        <end position="73"/>
    </location>
</feature>
<dbReference type="PANTHER" id="PTHR47572">
    <property type="entry name" value="LIPOPROTEIN-RELATED"/>
    <property type="match status" value="1"/>
</dbReference>
<dbReference type="InterPro" id="IPR011042">
    <property type="entry name" value="6-blade_b-propeller_TolB-like"/>
</dbReference>
<dbReference type="Gene3D" id="2.120.10.30">
    <property type="entry name" value="TolB, C-terminal domain"/>
    <property type="match status" value="1"/>
</dbReference>
<gene>
    <name evidence="3" type="ORF">S12H4_54572</name>
</gene>
<organism evidence="3">
    <name type="scientific">marine sediment metagenome</name>
    <dbReference type="NCBI Taxonomy" id="412755"/>
    <lineage>
        <taxon>unclassified sequences</taxon>
        <taxon>metagenomes</taxon>
        <taxon>ecological metagenomes</taxon>
    </lineage>
</organism>
<dbReference type="GO" id="GO:0016787">
    <property type="term" value="F:hydrolase activity"/>
    <property type="evidence" value="ECO:0007669"/>
    <property type="project" value="UniProtKB-KW"/>
</dbReference>
<sequence length="87" mass="9523">TINKDGTLSNKKFFAPEGSDGMTIDNEGNVYLTTGAVVVYNKKGEKIETIEVPEGPANVCFGGKDKRTLFITARTSFYSVRMRVKGI</sequence>
<name>X1U195_9ZZZZ</name>
<evidence type="ECO:0000259" key="2">
    <source>
        <dbReference type="Pfam" id="PF08450"/>
    </source>
</evidence>
<dbReference type="PANTHER" id="PTHR47572:SF4">
    <property type="entry name" value="LACTONASE DRP35"/>
    <property type="match status" value="1"/>
</dbReference>
<dbReference type="AlphaFoldDB" id="X1U195"/>
<comment type="caution">
    <text evidence="3">The sequence shown here is derived from an EMBL/GenBank/DDBJ whole genome shotgun (WGS) entry which is preliminary data.</text>
</comment>
<dbReference type="InterPro" id="IPR013658">
    <property type="entry name" value="SGL"/>
</dbReference>
<keyword evidence="1" id="KW-0378">Hydrolase</keyword>
<feature type="non-terminal residue" evidence="3">
    <location>
        <position position="1"/>
    </location>
</feature>
<dbReference type="EMBL" id="BARW01034897">
    <property type="protein sequence ID" value="GAJ11338.1"/>
    <property type="molecule type" value="Genomic_DNA"/>
</dbReference>
<dbReference type="Pfam" id="PF08450">
    <property type="entry name" value="SGL"/>
    <property type="match status" value="1"/>
</dbReference>
<dbReference type="InterPro" id="IPR051262">
    <property type="entry name" value="SMP-30/CGR1_Lactonase"/>
</dbReference>
<evidence type="ECO:0000313" key="3">
    <source>
        <dbReference type="EMBL" id="GAJ11338.1"/>
    </source>
</evidence>
<accession>X1U195</accession>
<proteinExistence type="predicted"/>
<protein>
    <recommendedName>
        <fullName evidence="2">SMP-30/Gluconolactonase/LRE-like region domain-containing protein</fullName>
    </recommendedName>
</protein>
<dbReference type="SUPFAM" id="SSF63829">
    <property type="entry name" value="Calcium-dependent phosphotriesterase"/>
    <property type="match status" value="1"/>
</dbReference>